<evidence type="ECO:0000256" key="1">
    <source>
        <dbReference type="SAM" id="MobiDB-lite"/>
    </source>
</evidence>
<dbReference type="eggNOG" id="COG3118">
    <property type="taxonomic scope" value="Bacteria"/>
</dbReference>
<reference evidence="2 3" key="1">
    <citation type="submission" date="2006-01" db="EMBL/GenBank/DDBJ databases">
        <title>Complete sequence of Anaeromyxobacter dehalogenans 2CP-C.</title>
        <authorList>
            <consortium name="US DOE Joint Genome Institute"/>
            <person name="Copeland A."/>
            <person name="Lucas S."/>
            <person name="Lapidus A."/>
            <person name="Barry K."/>
            <person name="Detter J.C."/>
            <person name="Glavina T."/>
            <person name="Hammon N."/>
            <person name="Israni S."/>
            <person name="Pitluck S."/>
            <person name="Brettin T."/>
            <person name="Bruce D."/>
            <person name="Han C."/>
            <person name="Tapia R."/>
            <person name="Gilna P."/>
            <person name="Kiss H."/>
            <person name="Schmutz J."/>
            <person name="Larimer F."/>
            <person name="Land M."/>
            <person name="Kyrpides N."/>
            <person name="Anderson I."/>
            <person name="Sanford R.A."/>
            <person name="Ritalahti K.M."/>
            <person name="Thomas H.S."/>
            <person name="Kirby J.R."/>
            <person name="Zhulin I.B."/>
            <person name="Loeffler F.E."/>
            <person name="Richardson P."/>
        </authorList>
    </citation>
    <scope>NUCLEOTIDE SEQUENCE [LARGE SCALE GENOMIC DNA]</scope>
    <source>
        <strain evidence="2 3">2CP-C</strain>
    </source>
</reference>
<dbReference type="HOGENOM" id="CLU_057477_0_0_7"/>
<dbReference type="EMBL" id="CP000251">
    <property type="protein sequence ID" value="ABC82300.1"/>
    <property type="molecule type" value="Genomic_DNA"/>
</dbReference>
<accession>Q2IKX1</accession>
<proteinExistence type="predicted"/>
<dbReference type="OrthoDB" id="5443558at2"/>
<dbReference type="AlphaFoldDB" id="Q2IKX1"/>
<dbReference type="RefSeq" id="WP_011421582.1">
    <property type="nucleotide sequence ID" value="NC_007760.1"/>
</dbReference>
<dbReference type="STRING" id="290397.Adeh_2530"/>
<sequence>MARYAVSVVSPPGYVHSAAFHEVAETLHAALGALGHDAVLTGDTAPRGRRPIVLGANLLPHVRQPLARDAVLYNLEQVDPASPWLTGPVRALLAAHEVWDYSPRNAARYAMFGLPPPRVVPIGYVPGLRRIAPAPEEVDVLFYGSMNPRRARVIDALRARGLAVEVAFGLYGAARDARIARARVVLNVHFYEAKVFEIVRVSYLLANRRCVVSERGADPEEERTLEAGVAFAEYGGLADACEALVRDPAARARVAEAGFRLMSARDEVAILRAALAGDAPPQAGAPERGDRAPQAPGTPGC</sequence>
<organism evidence="2 3">
    <name type="scientific">Anaeromyxobacter dehalogenans (strain 2CP-C)</name>
    <dbReference type="NCBI Taxonomy" id="290397"/>
    <lineage>
        <taxon>Bacteria</taxon>
        <taxon>Pseudomonadati</taxon>
        <taxon>Myxococcota</taxon>
        <taxon>Myxococcia</taxon>
        <taxon>Myxococcales</taxon>
        <taxon>Cystobacterineae</taxon>
        <taxon>Anaeromyxobacteraceae</taxon>
        <taxon>Anaeromyxobacter</taxon>
    </lineage>
</organism>
<name>Q2IKX1_ANADE</name>
<protein>
    <submittedName>
        <fullName evidence="2">Uncharacterized protein</fullName>
    </submittedName>
</protein>
<dbReference type="Proteomes" id="UP000001935">
    <property type="component" value="Chromosome"/>
</dbReference>
<evidence type="ECO:0000313" key="2">
    <source>
        <dbReference type="EMBL" id="ABC82300.1"/>
    </source>
</evidence>
<dbReference type="KEGG" id="ade:Adeh_2530"/>
<evidence type="ECO:0000313" key="3">
    <source>
        <dbReference type="Proteomes" id="UP000001935"/>
    </source>
</evidence>
<gene>
    <name evidence="2" type="ordered locus">Adeh_2530</name>
</gene>
<feature type="region of interest" description="Disordered" evidence="1">
    <location>
        <begin position="279"/>
        <end position="301"/>
    </location>
</feature>